<dbReference type="EMBL" id="BPLQ01003749">
    <property type="protein sequence ID" value="GIY02831.1"/>
    <property type="molecule type" value="Genomic_DNA"/>
</dbReference>
<sequence>MALVTRLGNVKKTHIAFGGESPDIFGEEPFNKRWIISVPDCAKNWIAVFRRHLGTKTNVLHQTLNEIIHNFVIVRKRSLLVFSGH</sequence>
<proteinExistence type="predicted"/>
<reference evidence="1 2" key="1">
    <citation type="submission" date="2021-06" db="EMBL/GenBank/DDBJ databases">
        <title>Caerostris darwini draft genome.</title>
        <authorList>
            <person name="Kono N."/>
            <person name="Arakawa K."/>
        </authorList>
    </citation>
    <scope>NUCLEOTIDE SEQUENCE [LARGE SCALE GENOMIC DNA]</scope>
</reference>
<protein>
    <recommendedName>
        <fullName evidence="3">Transposase</fullName>
    </recommendedName>
</protein>
<evidence type="ECO:0000313" key="1">
    <source>
        <dbReference type="EMBL" id="GIY02831.1"/>
    </source>
</evidence>
<dbReference type="AlphaFoldDB" id="A0AAV4Q3W8"/>
<comment type="caution">
    <text evidence="1">The sequence shown here is derived from an EMBL/GenBank/DDBJ whole genome shotgun (WGS) entry which is preliminary data.</text>
</comment>
<evidence type="ECO:0008006" key="3">
    <source>
        <dbReference type="Google" id="ProtNLM"/>
    </source>
</evidence>
<organism evidence="1 2">
    <name type="scientific">Caerostris darwini</name>
    <dbReference type="NCBI Taxonomy" id="1538125"/>
    <lineage>
        <taxon>Eukaryota</taxon>
        <taxon>Metazoa</taxon>
        <taxon>Ecdysozoa</taxon>
        <taxon>Arthropoda</taxon>
        <taxon>Chelicerata</taxon>
        <taxon>Arachnida</taxon>
        <taxon>Araneae</taxon>
        <taxon>Araneomorphae</taxon>
        <taxon>Entelegynae</taxon>
        <taxon>Araneoidea</taxon>
        <taxon>Araneidae</taxon>
        <taxon>Caerostris</taxon>
    </lineage>
</organism>
<gene>
    <name evidence="1" type="ORF">CDAR_478091</name>
</gene>
<evidence type="ECO:0000313" key="2">
    <source>
        <dbReference type="Proteomes" id="UP001054837"/>
    </source>
</evidence>
<accession>A0AAV4Q3W8</accession>
<keyword evidence="2" id="KW-1185">Reference proteome</keyword>
<name>A0AAV4Q3W8_9ARAC</name>
<dbReference type="Proteomes" id="UP001054837">
    <property type="component" value="Unassembled WGS sequence"/>
</dbReference>